<evidence type="ECO:0000256" key="1">
    <source>
        <dbReference type="SAM" id="MobiDB-lite"/>
    </source>
</evidence>
<reference evidence="2 3" key="1">
    <citation type="journal article" date="2019" name="Sci. Rep.">
        <title>Orb-weaving spider Araneus ventricosus genome elucidates the spidroin gene catalogue.</title>
        <authorList>
            <person name="Kono N."/>
            <person name="Nakamura H."/>
            <person name="Ohtoshi R."/>
            <person name="Moran D.A.P."/>
            <person name="Shinohara A."/>
            <person name="Yoshida Y."/>
            <person name="Fujiwara M."/>
            <person name="Mori M."/>
            <person name="Tomita M."/>
            <person name="Arakawa K."/>
        </authorList>
    </citation>
    <scope>NUCLEOTIDE SEQUENCE [LARGE SCALE GENOMIC DNA]</scope>
</reference>
<dbReference type="EMBL" id="BGPR01030156">
    <property type="protein sequence ID" value="GBO02498.1"/>
    <property type="molecule type" value="Genomic_DNA"/>
</dbReference>
<comment type="caution">
    <text evidence="2">The sequence shown here is derived from an EMBL/GenBank/DDBJ whole genome shotgun (WGS) entry which is preliminary data.</text>
</comment>
<evidence type="ECO:0000313" key="3">
    <source>
        <dbReference type="Proteomes" id="UP000499080"/>
    </source>
</evidence>
<feature type="compositionally biased region" description="Polar residues" evidence="1">
    <location>
        <begin position="30"/>
        <end position="40"/>
    </location>
</feature>
<sequence>MNASNKVQSVNTIHSVDVNDNILMNKVVNNKPSINTTPSNTRKRTASMGPTVSNSRIRIDYDGYKYPSKPNTVPIRSQNVVNNNIVLENKFANLAQFPVEREIPHVPHKIQTLMVKNNYSYETIHEKLSDENGNINASLANEYSVPAKVRCHPNNF</sequence>
<organism evidence="2 3">
    <name type="scientific">Araneus ventricosus</name>
    <name type="common">Orbweaver spider</name>
    <name type="synonym">Epeira ventricosa</name>
    <dbReference type="NCBI Taxonomy" id="182803"/>
    <lineage>
        <taxon>Eukaryota</taxon>
        <taxon>Metazoa</taxon>
        <taxon>Ecdysozoa</taxon>
        <taxon>Arthropoda</taxon>
        <taxon>Chelicerata</taxon>
        <taxon>Arachnida</taxon>
        <taxon>Araneae</taxon>
        <taxon>Araneomorphae</taxon>
        <taxon>Entelegynae</taxon>
        <taxon>Araneoidea</taxon>
        <taxon>Araneidae</taxon>
        <taxon>Araneus</taxon>
    </lineage>
</organism>
<gene>
    <name evidence="2" type="ORF">AVEN_192798_1</name>
</gene>
<proteinExistence type="predicted"/>
<feature type="region of interest" description="Disordered" evidence="1">
    <location>
        <begin position="30"/>
        <end position="50"/>
    </location>
</feature>
<keyword evidence="3" id="KW-1185">Reference proteome</keyword>
<dbReference type="OrthoDB" id="10035396at2759"/>
<dbReference type="AlphaFoldDB" id="A0A4Y2TPN7"/>
<evidence type="ECO:0000313" key="2">
    <source>
        <dbReference type="EMBL" id="GBO02498.1"/>
    </source>
</evidence>
<accession>A0A4Y2TPN7</accession>
<name>A0A4Y2TPN7_ARAVE</name>
<protein>
    <submittedName>
        <fullName evidence="2">Uncharacterized protein</fullName>
    </submittedName>
</protein>
<dbReference type="Proteomes" id="UP000499080">
    <property type="component" value="Unassembled WGS sequence"/>
</dbReference>